<evidence type="ECO:0000313" key="4">
    <source>
        <dbReference type="Proteomes" id="UP000887581"/>
    </source>
</evidence>
<dbReference type="InterPro" id="IPR014876">
    <property type="entry name" value="DEK_C"/>
</dbReference>
<feature type="domain" description="DEK-C" evidence="3">
    <location>
        <begin position="61"/>
        <end position="116"/>
    </location>
</feature>
<dbReference type="InterPro" id="IPR003121">
    <property type="entry name" value="SWIB_MDM2_domain"/>
</dbReference>
<feature type="region of interest" description="Disordered" evidence="1">
    <location>
        <begin position="128"/>
        <end position="213"/>
    </location>
</feature>
<dbReference type="PROSITE" id="PS51998">
    <property type="entry name" value="DEK_C"/>
    <property type="match status" value="1"/>
</dbReference>
<dbReference type="WBParaSite" id="sdigi.contig391.g7982.t1">
    <property type="protein sequence ID" value="sdigi.contig391.g7982.t1"/>
    <property type="gene ID" value="sdigi.contig391.g7982"/>
</dbReference>
<dbReference type="CDD" id="cd10567">
    <property type="entry name" value="SWIB-MDM2_like"/>
    <property type="match status" value="1"/>
</dbReference>
<feature type="compositionally biased region" description="Acidic residues" evidence="1">
    <location>
        <begin position="351"/>
        <end position="367"/>
    </location>
</feature>
<dbReference type="PANTHER" id="PTHR13844">
    <property type="entry name" value="SWI/SNF-RELATED MATRIX-ASSOCIATED ACTIN-DEPENDENT REGULATOR OF CHROMATIN SUBFAMILY D"/>
    <property type="match status" value="1"/>
</dbReference>
<dbReference type="Gene3D" id="1.10.245.10">
    <property type="entry name" value="SWIB/MDM2 domain"/>
    <property type="match status" value="1"/>
</dbReference>
<evidence type="ECO:0000256" key="1">
    <source>
        <dbReference type="SAM" id="MobiDB-lite"/>
    </source>
</evidence>
<sequence>MVVCVISREVWRVCIVFYVEVNHLRKHSDMKWCEYLKKLNLEIRLLTFAVMADVKGTARLPVEEALIRDAVARQIQQFGMDKLTSRIIREKLKETFDVDFSEHKAAIDKITMDVRFWDVTAIIETSTAEKAKSETNNSSKSNKSDSESDDGVVFTDRAPRKKVKETRKRKSSESDAELLEVGQKRRRAAVTARQPTRKRSKANADSGSKLRKKKSPVAFQGPYNVYCALTEDLAAVCGKRYMRRCDVIKAMWAYFRSNNLLDPKDKRYVLPDEPLMKIFKRRFLAFGLMKDLASHIIEPKFLDEEERAALEKFEAEEEARLEAESNNDNSNGTAGNVKPDDDSSRMKNDAEENDEEEDDDDDENESS</sequence>
<feature type="region of interest" description="Disordered" evidence="1">
    <location>
        <begin position="313"/>
        <end position="367"/>
    </location>
</feature>
<dbReference type="SUPFAM" id="SSF47592">
    <property type="entry name" value="SWIB/MDM2 domain"/>
    <property type="match status" value="1"/>
</dbReference>
<dbReference type="InterPro" id="IPR036885">
    <property type="entry name" value="SWIB_MDM2_dom_sf"/>
</dbReference>
<reference evidence="5" key="1">
    <citation type="submission" date="2022-11" db="UniProtKB">
        <authorList>
            <consortium name="WormBaseParasite"/>
        </authorList>
    </citation>
    <scope>IDENTIFICATION</scope>
</reference>
<dbReference type="SMART" id="SM00151">
    <property type="entry name" value="SWIB"/>
    <property type="match status" value="1"/>
</dbReference>
<protein>
    <submittedName>
        <fullName evidence="5">DM2 domain-containing protein</fullName>
    </submittedName>
</protein>
<dbReference type="AlphaFoldDB" id="A0A915PZI4"/>
<organism evidence="4 5">
    <name type="scientific">Setaria digitata</name>
    <dbReference type="NCBI Taxonomy" id="48799"/>
    <lineage>
        <taxon>Eukaryota</taxon>
        <taxon>Metazoa</taxon>
        <taxon>Ecdysozoa</taxon>
        <taxon>Nematoda</taxon>
        <taxon>Chromadorea</taxon>
        <taxon>Rhabditida</taxon>
        <taxon>Spirurina</taxon>
        <taxon>Spiruromorpha</taxon>
        <taxon>Filarioidea</taxon>
        <taxon>Setariidae</taxon>
        <taxon>Setaria</taxon>
    </lineage>
</organism>
<dbReference type="PROSITE" id="PS51925">
    <property type="entry name" value="SWIB_MDM2"/>
    <property type="match status" value="1"/>
</dbReference>
<keyword evidence="4" id="KW-1185">Reference proteome</keyword>
<name>A0A915PZI4_9BILA</name>
<proteinExistence type="predicted"/>
<dbReference type="Proteomes" id="UP000887581">
    <property type="component" value="Unplaced"/>
</dbReference>
<evidence type="ECO:0000313" key="5">
    <source>
        <dbReference type="WBParaSite" id="sdigi.contig391.g7982.t1"/>
    </source>
</evidence>
<evidence type="ECO:0000259" key="3">
    <source>
        <dbReference type="PROSITE" id="PS51998"/>
    </source>
</evidence>
<dbReference type="Pfam" id="PF02201">
    <property type="entry name" value="SWIB"/>
    <property type="match status" value="1"/>
</dbReference>
<feature type="compositionally biased region" description="Basic and acidic residues" evidence="1">
    <location>
        <begin position="338"/>
        <end position="350"/>
    </location>
</feature>
<dbReference type="InterPro" id="IPR019835">
    <property type="entry name" value="SWIB_domain"/>
</dbReference>
<evidence type="ECO:0000259" key="2">
    <source>
        <dbReference type="PROSITE" id="PS51925"/>
    </source>
</evidence>
<feature type="compositionally biased region" description="Basic residues" evidence="1">
    <location>
        <begin position="159"/>
        <end position="170"/>
    </location>
</feature>
<accession>A0A915PZI4</accession>
<dbReference type="Pfam" id="PF08766">
    <property type="entry name" value="DEK_C"/>
    <property type="match status" value="1"/>
</dbReference>
<feature type="domain" description="DM2" evidence="2">
    <location>
        <begin position="218"/>
        <end position="298"/>
    </location>
</feature>
<feature type="compositionally biased region" description="Basic and acidic residues" evidence="1">
    <location>
        <begin position="313"/>
        <end position="323"/>
    </location>
</feature>